<evidence type="ECO:0000313" key="2">
    <source>
        <dbReference type="EMBL" id="KAL2276365.1"/>
    </source>
</evidence>
<proteinExistence type="predicted"/>
<comment type="caution">
    <text evidence="2">The sequence shown here is derived from an EMBL/GenBank/DDBJ whole genome shotgun (WGS) entry which is preliminary data.</text>
</comment>
<evidence type="ECO:0000313" key="3">
    <source>
        <dbReference type="Proteomes" id="UP001600888"/>
    </source>
</evidence>
<reference evidence="2 3" key="1">
    <citation type="submission" date="2024-03" db="EMBL/GenBank/DDBJ databases">
        <title>A high-quality draft genome sequence of Diaporthe vaccinii, a causative agent of upright dieback and viscid rot disease in cranberry plants.</title>
        <authorList>
            <person name="Sarrasin M."/>
            <person name="Lang B.F."/>
            <person name="Burger G."/>
        </authorList>
    </citation>
    <scope>NUCLEOTIDE SEQUENCE [LARGE SCALE GENOMIC DNA]</scope>
    <source>
        <strain evidence="2 3">IS7</strain>
    </source>
</reference>
<accession>A0ABR4E1R9</accession>
<dbReference type="EMBL" id="JBAWTH010000117">
    <property type="protein sequence ID" value="KAL2276365.1"/>
    <property type="molecule type" value="Genomic_DNA"/>
</dbReference>
<name>A0ABR4E1R9_9PEZI</name>
<keyword evidence="3" id="KW-1185">Reference proteome</keyword>
<gene>
    <name evidence="2" type="ORF">FJTKL_00959</name>
</gene>
<protein>
    <submittedName>
        <fullName evidence="2">Uncharacterized protein</fullName>
    </submittedName>
</protein>
<organism evidence="2 3">
    <name type="scientific">Diaporthe vaccinii</name>
    <dbReference type="NCBI Taxonomy" id="105482"/>
    <lineage>
        <taxon>Eukaryota</taxon>
        <taxon>Fungi</taxon>
        <taxon>Dikarya</taxon>
        <taxon>Ascomycota</taxon>
        <taxon>Pezizomycotina</taxon>
        <taxon>Sordariomycetes</taxon>
        <taxon>Sordariomycetidae</taxon>
        <taxon>Diaporthales</taxon>
        <taxon>Diaporthaceae</taxon>
        <taxon>Diaporthe</taxon>
        <taxon>Diaporthe eres species complex</taxon>
    </lineage>
</organism>
<feature type="region of interest" description="Disordered" evidence="1">
    <location>
        <begin position="1"/>
        <end position="23"/>
    </location>
</feature>
<evidence type="ECO:0000256" key="1">
    <source>
        <dbReference type="SAM" id="MobiDB-lite"/>
    </source>
</evidence>
<sequence length="94" mass="10608">MTTHCGPQRQIRDHSAPGDQQLPCFRSPNGCPLNAVDPALSRAEEEVTSLLTHLWIITLSRFTGVILLHHPPKPRHHYYLIIPCYCFPVLSLLA</sequence>
<dbReference type="Proteomes" id="UP001600888">
    <property type="component" value="Unassembled WGS sequence"/>
</dbReference>